<feature type="transmembrane region" description="Helical" evidence="2">
    <location>
        <begin position="204"/>
        <end position="235"/>
    </location>
</feature>
<name>A0ABV7WEC6_9MICO</name>
<feature type="transmembrane region" description="Helical" evidence="2">
    <location>
        <begin position="35"/>
        <end position="55"/>
    </location>
</feature>
<keyword evidence="2" id="KW-1133">Transmembrane helix</keyword>
<evidence type="ECO:0000313" key="3">
    <source>
        <dbReference type="EMBL" id="MFC3686818.1"/>
    </source>
</evidence>
<evidence type="ECO:0000256" key="1">
    <source>
        <dbReference type="SAM" id="MobiDB-lite"/>
    </source>
</evidence>
<gene>
    <name evidence="3" type="ORF">ACFOLH_00510</name>
</gene>
<keyword evidence="2" id="KW-0472">Membrane</keyword>
<feature type="transmembrane region" description="Helical" evidence="2">
    <location>
        <begin position="329"/>
        <end position="349"/>
    </location>
</feature>
<sequence>MTTGRGPERLLLALLLVVVLTQRLALPLGATQVPLTLVLCLALLAVGAVTGRLVLDRTRTRLYVAAMSTLVLLTVVALLRGLSPSLTSLVLLLLLYAVVAVRPARLDRAAVDRLLDAYTTLMVVVALVCLAQSATQYAGVPYRDWLSVVVPSELLVQGYNTGDPLSYGSDIVRVNGVLFLEPSFVSYFLGLAGVVALHRGRSTVVVALLLLGLVPTLAGNGVVTLVLGVAVLAAGPARRRLLVLVVPVLLAVVVAAVTPVGERFLTRLTEVGNEGSSLSLRLVEPYERLLPSWALDPAAVLLGYGAGAGTDATAAGTAGLLSPALPKLLLEYGGPGTVVFLLFLLWSLVAGGGARPWAPALLVSYLVLNAALLQVTLALTTVLFLHLLRPWDGQGGAEAPEDDASRDQLPVRALP</sequence>
<reference evidence="4" key="1">
    <citation type="journal article" date="2019" name="Int. J. Syst. Evol. Microbiol.">
        <title>The Global Catalogue of Microorganisms (GCM) 10K type strain sequencing project: providing services to taxonomists for standard genome sequencing and annotation.</title>
        <authorList>
            <consortium name="The Broad Institute Genomics Platform"/>
            <consortium name="The Broad Institute Genome Sequencing Center for Infectious Disease"/>
            <person name="Wu L."/>
            <person name="Ma J."/>
        </authorList>
    </citation>
    <scope>NUCLEOTIDE SEQUENCE [LARGE SCALE GENOMIC DNA]</scope>
    <source>
        <strain evidence="4">NCAIM B.02333</strain>
    </source>
</reference>
<evidence type="ECO:0000313" key="4">
    <source>
        <dbReference type="Proteomes" id="UP001595685"/>
    </source>
</evidence>
<feature type="transmembrane region" description="Helical" evidence="2">
    <location>
        <begin position="62"/>
        <end position="79"/>
    </location>
</feature>
<evidence type="ECO:0000256" key="2">
    <source>
        <dbReference type="SAM" id="Phobius"/>
    </source>
</evidence>
<feature type="region of interest" description="Disordered" evidence="1">
    <location>
        <begin position="396"/>
        <end position="415"/>
    </location>
</feature>
<dbReference type="EMBL" id="JBHRWW010000001">
    <property type="protein sequence ID" value="MFC3686818.1"/>
    <property type="molecule type" value="Genomic_DNA"/>
</dbReference>
<proteinExistence type="predicted"/>
<keyword evidence="4" id="KW-1185">Reference proteome</keyword>
<feature type="transmembrane region" description="Helical" evidence="2">
    <location>
        <begin position="361"/>
        <end position="385"/>
    </location>
</feature>
<feature type="transmembrane region" description="Helical" evidence="2">
    <location>
        <begin position="114"/>
        <end position="134"/>
    </location>
</feature>
<feature type="transmembrane region" description="Helical" evidence="2">
    <location>
        <begin position="85"/>
        <end position="102"/>
    </location>
</feature>
<feature type="transmembrane region" description="Helical" evidence="2">
    <location>
        <begin position="241"/>
        <end position="260"/>
    </location>
</feature>
<comment type="caution">
    <text evidence="3">The sequence shown here is derived from an EMBL/GenBank/DDBJ whole genome shotgun (WGS) entry which is preliminary data.</text>
</comment>
<feature type="transmembrane region" description="Helical" evidence="2">
    <location>
        <begin position="177"/>
        <end position="197"/>
    </location>
</feature>
<dbReference type="Proteomes" id="UP001595685">
    <property type="component" value="Unassembled WGS sequence"/>
</dbReference>
<dbReference type="RefSeq" id="WP_376984019.1">
    <property type="nucleotide sequence ID" value="NZ_JBHRWW010000001.1"/>
</dbReference>
<accession>A0ABV7WEC6</accession>
<organism evidence="3 4">
    <name type="scientific">Aquipuribacter hungaricus</name>
    <dbReference type="NCBI Taxonomy" id="545624"/>
    <lineage>
        <taxon>Bacteria</taxon>
        <taxon>Bacillati</taxon>
        <taxon>Actinomycetota</taxon>
        <taxon>Actinomycetes</taxon>
        <taxon>Micrococcales</taxon>
        <taxon>Intrasporangiaceae</taxon>
        <taxon>Aquipuribacter</taxon>
    </lineage>
</organism>
<protein>
    <submittedName>
        <fullName evidence="3">Uncharacterized protein</fullName>
    </submittedName>
</protein>
<keyword evidence="2" id="KW-0812">Transmembrane</keyword>